<gene>
    <name evidence="2" type="ORF">KCH_36230</name>
</gene>
<dbReference type="AlphaFoldDB" id="A0A066Z2G3"/>
<evidence type="ECO:0000313" key="2">
    <source>
        <dbReference type="EMBL" id="KDN84531.1"/>
    </source>
</evidence>
<organism evidence="2 3">
    <name type="scientific">Kitasatospora cheerisanensis KCTC 2395</name>
    <dbReference type="NCBI Taxonomy" id="1348663"/>
    <lineage>
        <taxon>Bacteria</taxon>
        <taxon>Bacillati</taxon>
        <taxon>Actinomycetota</taxon>
        <taxon>Actinomycetes</taxon>
        <taxon>Kitasatosporales</taxon>
        <taxon>Streptomycetaceae</taxon>
        <taxon>Kitasatospora</taxon>
    </lineage>
</organism>
<sequence>MVRVRSDGASDAAARRGRRGGADTTVEDGAECVGRVSNPCG</sequence>
<protein>
    <submittedName>
        <fullName evidence="2">Uncharacterized protein</fullName>
    </submittedName>
</protein>
<proteinExistence type="predicted"/>
<dbReference type="Proteomes" id="UP000027178">
    <property type="component" value="Unassembled WGS sequence"/>
</dbReference>
<evidence type="ECO:0000256" key="1">
    <source>
        <dbReference type="SAM" id="MobiDB-lite"/>
    </source>
</evidence>
<comment type="caution">
    <text evidence="2">The sequence shown here is derived from an EMBL/GenBank/DDBJ whole genome shotgun (WGS) entry which is preliminary data.</text>
</comment>
<reference evidence="2 3" key="1">
    <citation type="submission" date="2014-05" db="EMBL/GenBank/DDBJ databases">
        <title>Draft Genome Sequence of Kitasatospora cheerisanensis KCTC 2395.</title>
        <authorList>
            <person name="Nam D.H."/>
        </authorList>
    </citation>
    <scope>NUCLEOTIDE SEQUENCE [LARGE SCALE GENOMIC DNA]</scope>
    <source>
        <strain evidence="2 3">KCTC 2395</strain>
    </source>
</reference>
<evidence type="ECO:0000313" key="3">
    <source>
        <dbReference type="Proteomes" id="UP000027178"/>
    </source>
</evidence>
<dbReference type="EMBL" id="JNBY01000092">
    <property type="protein sequence ID" value="KDN84531.1"/>
    <property type="molecule type" value="Genomic_DNA"/>
</dbReference>
<keyword evidence="3" id="KW-1185">Reference proteome</keyword>
<dbReference type="HOGENOM" id="CLU_3271424_0_0_11"/>
<name>A0A066Z2G3_9ACTN</name>
<accession>A0A066Z2G3</accession>
<feature type="region of interest" description="Disordered" evidence="1">
    <location>
        <begin position="1"/>
        <end position="26"/>
    </location>
</feature>